<feature type="domain" description="AB hydrolase-1" evidence="2">
    <location>
        <begin position="335"/>
        <end position="558"/>
    </location>
</feature>
<sequence>MSTSTNAMADTPGILYVTMHPEAGLPEEQFHDWYNNEHGPTRLRLPFCANGFRYRASDLEGGEGEEAKPEWMAIYDITDMAELTRETYLRLRGPPAKTPREADTMAKIKVDRKLYDFLGSQESKEFTRLEMVGNEGRENVMVAVLLAPNPGEVMSEAIEKWYAEEHIEMLSKVPGWLRTRTYKTSSVDPSAPFEYLSLHEYAPGNGLGGPEFQAATSTPRAIEIMSEVVNDKRRRVYNLYYTFGAAPRHLAPKLSNWASTDPSSPILTKTFSTSSTGASAGAIESYITTPDGVTIPYRLEGSQDPSAPLIILCNSILTAYGIWDGFLRSFFSNPKNQKYRVLRYLKRGRSSACGSTPITVDVLASDIIALLDTLRVKKAAAIIGVSLGGAITLNAALKYPNRVERFISCDTSSKSPAGNSKVWSERIALAEKEAVMTSSGESIVGQELAEITTRRWFVQESYDDVDLAKTIEDVTQMVARNSLEGFRHSVRALFEYDLKVEMKTGAVPGMFVVGGGDGVLPGTMKEMANAYGKAGARYEVLEGAGHLPMVERPGEFARVVSAFIDA</sequence>
<organism evidence="3 4">
    <name type="scientific">Amylocarpus encephaloides</name>
    <dbReference type="NCBI Taxonomy" id="45428"/>
    <lineage>
        <taxon>Eukaryota</taxon>
        <taxon>Fungi</taxon>
        <taxon>Dikarya</taxon>
        <taxon>Ascomycota</taxon>
        <taxon>Pezizomycotina</taxon>
        <taxon>Leotiomycetes</taxon>
        <taxon>Helotiales</taxon>
        <taxon>Helotiales incertae sedis</taxon>
        <taxon>Amylocarpus</taxon>
    </lineage>
</organism>
<dbReference type="OrthoDB" id="2851338at2759"/>
<gene>
    <name evidence="3" type="ORF">BJ875DRAFT_452076</name>
</gene>
<evidence type="ECO:0000313" key="4">
    <source>
        <dbReference type="Proteomes" id="UP000824998"/>
    </source>
</evidence>
<dbReference type="InterPro" id="IPR029058">
    <property type="entry name" value="AB_hydrolase_fold"/>
</dbReference>
<protein>
    <submittedName>
        <fullName evidence="3">Alpha/beta hydrolase-like protein</fullName>
    </submittedName>
</protein>
<dbReference type="InterPro" id="IPR000073">
    <property type="entry name" value="AB_hydrolase_1"/>
</dbReference>
<comment type="similarity">
    <text evidence="1">Belongs to the AB hydrolase superfamily.</text>
</comment>
<evidence type="ECO:0000259" key="2">
    <source>
        <dbReference type="Pfam" id="PF12697"/>
    </source>
</evidence>
<dbReference type="PANTHER" id="PTHR43039">
    <property type="entry name" value="ESTERASE-RELATED"/>
    <property type="match status" value="1"/>
</dbReference>
<evidence type="ECO:0000313" key="3">
    <source>
        <dbReference type="EMBL" id="KAG9238021.1"/>
    </source>
</evidence>
<evidence type="ECO:0000256" key="1">
    <source>
        <dbReference type="ARBA" id="ARBA00008645"/>
    </source>
</evidence>
<proteinExistence type="inferred from homology"/>
<dbReference type="AlphaFoldDB" id="A0A9P8CAD0"/>
<dbReference type="Pfam" id="PF12697">
    <property type="entry name" value="Abhydrolase_6"/>
    <property type="match status" value="1"/>
</dbReference>
<dbReference type="Proteomes" id="UP000824998">
    <property type="component" value="Unassembled WGS sequence"/>
</dbReference>
<dbReference type="GO" id="GO:0016787">
    <property type="term" value="F:hydrolase activity"/>
    <property type="evidence" value="ECO:0007669"/>
    <property type="project" value="UniProtKB-KW"/>
</dbReference>
<keyword evidence="3" id="KW-0378">Hydrolase</keyword>
<keyword evidence="4" id="KW-1185">Reference proteome</keyword>
<comment type="caution">
    <text evidence="3">The sequence shown here is derived from an EMBL/GenBank/DDBJ whole genome shotgun (WGS) entry which is preliminary data.</text>
</comment>
<accession>A0A9P8CAD0</accession>
<dbReference type="EMBL" id="MU251376">
    <property type="protein sequence ID" value="KAG9238021.1"/>
    <property type="molecule type" value="Genomic_DNA"/>
</dbReference>
<reference evidence="3" key="1">
    <citation type="journal article" date="2021" name="IMA Fungus">
        <title>Genomic characterization of three marine fungi, including Emericellopsis atlantica sp. nov. with signatures of a generalist lifestyle and marine biomass degradation.</title>
        <authorList>
            <person name="Hagestad O.C."/>
            <person name="Hou L."/>
            <person name="Andersen J.H."/>
            <person name="Hansen E.H."/>
            <person name="Altermark B."/>
            <person name="Li C."/>
            <person name="Kuhnert E."/>
            <person name="Cox R.J."/>
            <person name="Crous P.W."/>
            <person name="Spatafora J.W."/>
            <person name="Lail K."/>
            <person name="Amirebrahimi M."/>
            <person name="Lipzen A."/>
            <person name="Pangilinan J."/>
            <person name="Andreopoulos W."/>
            <person name="Hayes R.D."/>
            <person name="Ng V."/>
            <person name="Grigoriev I.V."/>
            <person name="Jackson S.A."/>
            <person name="Sutton T.D.S."/>
            <person name="Dobson A.D.W."/>
            <person name="Rama T."/>
        </authorList>
    </citation>
    <scope>NUCLEOTIDE SEQUENCE</scope>
    <source>
        <strain evidence="3">TRa018bII</strain>
    </source>
</reference>
<dbReference type="Gene3D" id="3.40.50.1820">
    <property type="entry name" value="alpha/beta hydrolase"/>
    <property type="match status" value="1"/>
</dbReference>
<dbReference type="SUPFAM" id="SSF53474">
    <property type="entry name" value="alpha/beta-Hydrolases"/>
    <property type="match status" value="1"/>
</dbReference>
<name>A0A9P8CAD0_9HELO</name>